<evidence type="ECO:0000256" key="1">
    <source>
        <dbReference type="SAM" id="MobiDB-lite"/>
    </source>
</evidence>
<feature type="compositionally biased region" description="Polar residues" evidence="1">
    <location>
        <begin position="1"/>
        <end position="11"/>
    </location>
</feature>
<evidence type="ECO:0000313" key="3">
    <source>
        <dbReference type="Proteomes" id="UP001063166"/>
    </source>
</evidence>
<dbReference type="Proteomes" id="UP001063166">
    <property type="component" value="Unassembled WGS sequence"/>
</dbReference>
<sequence>MLLSELSQQHPQIRLESPSKVEVDGSAVKNKEAALSRPHLLQQTGWARAGCDRLHNRHPEAVENDAEETGEGAGKRVVDLRRSPQRCH</sequence>
<evidence type="ECO:0000313" key="2">
    <source>
        <dbReference type="EMBL" id="GLB42780.1"/>
    </source>
</evidence>
<keyword evidence="3" id="KW-1185">Reference proteome</keyword>
<organism evidence="2 3">
    <name type="scientific">Lyophyllum shimeji</name>
    <name type="common">Hon-shimeji</name>
    <name type="synonym">Tricholoma shimeji</name>
    <dbReference type="NCBI Taxonomy" id="47721"/>
    <lineage>
        <taxon>Eukaryota</taxon>
        <taxon>Fungi</taxon>
        <taxon>Dikarya</taxon>
        <taxon>Basidiomycota</taxon>
        <taxon>Agaricomycotina</taxon>
        <taxon>Agaricomycetes</taxon>
        <taxon>Agaricomycetidae</taxon>
        <taxon>Agaricales</taxon>
        <taxon>Tricholomatineae</taxon>
        <taxon>Lyophyllaceae</taxon>
        <taxon>Lyophyllum</taxon>
    </lineage>
</organism>
<name>A0A9P3PTV9_LYOSH</name>
<feature type="region of interest" description="Disordered" evidence="1">
    <location>
        <begin position="1"/>
        <end position="21"/>
    </location>
</feature>
<feature type="compositionally biased region" description="Basic and acidic residues" evidence="1">
    <location>
        <begin position="73"/>
        <end position="82"/>
    </location>
</feature>
<protein>
    <submittedName>
        <fullName evidence="2">Uncharacterized protein</fullName>
    </submittedName>
</protein>
<reference evidence="2" key="1">
    <citation type="submission" date="2022-07" db="EMBL/GenBank/DDBJ databases">
        <title>The genome of Lyophyllum shimeji provides insight into the initial evolution of ectomycorrhizal fungal genome.</title>
        <authorList>
            <person name="Kobayashi Y."/>
            <person name="Shibata T."/>
            <person name="Hirakawa H."/>
            <person name="Shigenobu S."/>
            <person name="Nishiyama T."/>
            <person name="Yamada A."/>
            <person name="Hasebe M."/>
            <person name="Kawaguchi M."/>
        </authorList>
    </citation>
    <scope>NUCLEOTIDE SEQUENCE</scope>
    <source>
        <strain evidence="2">AT787</strain>
    </source>
</reference>
<feature type="region of interest" description="Disordered" evidence="1">
    <location>
        <begin position="58"/>
        <end position="88"/>
    </location>
</feature>
<accession>A0A9P3PTV9</accession>
<proteinExistence type="predicted"/>
<comment type="caution">
    <text evidence="2">The sequence shown here is derived from an EMBL/GenBank/DDBJ whole genome shotgun (WGS) entry which is preliminary data.</text>
</comment>
<dbReference type="EMBL" id="BRPK01000012">
    <property type="protein sequence ID" value="GLB42780.1"/>
    <property type="molecule type" value="Genomic_DNA"/>
</dbReference>
<dbReference type="AlphaFoldDB" id="A0A9P3PTV9"/>
<gene>
    <name evidence="2" type="ORF">LshimejAT787_1202290</name>
</gene>